<comment type="caution">
    <text evidence="3">The sequence shown here is derived from an EMBL/GenBank/DDBJ whole genome shotgun (WGS) entry which is preliminary data.</text>
</comment>
<dbReference type="EMBL" id="QNRE01000001">
    <property type="protein sequence ID" value="RBO96113.1"/>
    <property type="molecule type" value="Genomic_DNA"/>
</dbReference>
<organism evidence="3 4">
    <name type="scientific">Nocardia puris</name>
    <dbReference type="NCBI Taxonomy" id="208602"/>
    <lineage>
        <taxon>Bacteria</taxon>
        <taxon>Bacillati</taxon>
        <taxon>Actinomycetota</taxon>
        <taxon>Actinomycetes</taxon>
        <taxon>Mycobacteriales</taxon>
        <taxon>Nocardiaceae</taxon>
        <taxon>Nocardia</taxon>
    </lineage>
</organism>
<keyword evidence="4" id="KW-1185">Reference proteome</keyword>
<evidence type="ECO:0000259" key="2">
    <source>
        <dbReference type="Pfam" id="PF00561"/>
    </source>
</evidence>
<name>A0A366E1D0_9NOCA</name>
<dbReference type="PANTHER" id="PTHR37946:SF1">
    <property type="entry name" value="SLL1969 PROTEIN"/>
    <property type="match status" value="1"/>
</dbReference>
<evidence type="ECO:0000313" key="4">
    <source>
        <dbReference type="Proteomes" id="UP000252586"/>
    </source>
</evidence>
<dbReference type="STRING" id="1210090.GCA_001613185_03225"/>
<keyword evidence="3" id="KW-0378">Hydrolase</keyword>
<dbReference type="InterPro" id="IPR029058">
    <property type="entry name" value="AB_hydrolase_fold"/>
</dbReference>
<accession>A0A366E1D0</accession>
<sequence length="267" mass="28113">MRAARLLALVFPLMVLGVPVSAVAEPAALNDWHCRPSAEQPRPVVLVHGIADGVGAWRDLAPRLAERGRCVFALEYGKDPRTFGQVNGFAPLAQSAAEIAAFAEQVRERTGAARVDLVGHSEGGLLSLVVSRELGAEKVGTAVLLAPPTHGTTLGGLVTAVDEAGLRPAAEYVLRANVCPACADMVRGSRFITELTAPPIAAPGVRYTILASAHDQVSSPGGMVSFIEEPGVVNLLAENRWPDGGFAHGTLPQDPRVLTWVTDLLTR</sequence>
<dbReference type="InterPro" id="IPR000073">
    <property type="entry name" value="AB_hydrolase_1"/>
</dbReference>
<feature type="chain" id="PRO_5016735700" evidence="1">
    <location>
        <begin position="25"/>
        <end position="267"/>
    </location>
</feature>
<feature type="signal peptide" evidence="1">
    <location>
        <begin position="1"/>
        <end position="24"/>
    </location>
</feature>
<protein>
    <submittedName>
        <fullName evidence="3">Serine aminopeptidase S33 family</fullName>
    </submittedName>
</protein>
<reference evidence="3 4" key="1">
    <citation type="submission" date="2018-06" db="EMBL/GenBank/DDBJ databases">
        <title>Genomic Encyclopedia of Type Strains, Phase IV (KMG-IV): sequencing the most valuable type-strain genomes for metagenomic binning, comparative biology and taxonomic classification.</title>
        <authorList>
            <person name="Goeker M."/>
        </authorList>
    </citation>
    <scope>NUCLEOTIDE SEQUENCE [LARGE SCALE GENOMIC DNA]</scope>
    <source>
        <strain evidence="3 4">DSM 44599</strain>
    </source>
</reference>
<dbReference type="Gene3D" id="3.40.50.1820">
    <property type="entry name" value="alpha/beta hydrolase"/>
    <property type="match status" value="1"/>
</dbReference>
<evidence type="ECO:0000256" key="1">
    <source>
        <dbReference type="SAM" id="SignalP"/>
    </source>
</evidence>
<keyword evidence="1" id="KW-0732">Signal</keyword>
<dbReference type="Pfam" id="PF00561">
    <property type="entry name" value="Abhydrolase_1"/>
    <property type="match status" value="1"/>
</dbReference>
<gene>
    <name evidence="3" type="ORF">DFR74_101124</name>
</gene>
<proteinExistence type="predicted"/>
<dbReference type="SUPFAM" id="SSF53474">
    <property type="entry name" value="alpha/beta-Hydrolases"/>
    <property type="match status" value="1"/>
</dbReference>
<keyword evidence="3" id="KW-0031">Aminopeptidase</keyword>
<dbReference type="PANTHER" id="PTHR37946">
    <property type="entry name" value="SLL1969 PROTEIN"/>
    <property type="match status" value="1"/>
</dbReference>
<dbReference type="Proteomes" id="UP000252586">
    <property type="component" value="Unassembled WGS sequence"/>
</dbReference>
<dbReference type="AlphaFoldDB" id="A0A366E1D0"/>
<feature type="domain" description="AB hydrolase-1" evidence="2">
    <location>
        <begin position="43"/>
        <end position="150"/>
    </location>
</feature>
<evidence type="ECO:0000313" key="3">
    <source>
        <dbReference type="EMBL" id="RBO96113.1"/>
    </source>
</evidence>
<dbReference type="GO" id="GO:0004177">
    <property type="term" value="F:aminopeptidase activity"/>
    <property type="evidence" value="ECO:0007669"/>
    <property type="project" value="UniProtKB-KW"/>
</dbReference>
<keyword evidence="3" id="KW-0645">Protease</keyword>
<dbReference type="OrthoDB" id="4528993at2"/>
<dbReference type="RefSeq" id="WP_147265715.1">
    <property type="nucleotide sequence ID" value="NZ_CP107943.1"/>
</dbReference>